<sequence length="381" mass="40932">MKRASLLALVLAAWAVPADAATASRETFGSLPDGREVAAIVLTNQAGMKVRILAYGALVQELTVPGRSGPADVVLGYDGIEGYLAAPNYFGASVGRYANRIAGGRFELDGKAYQLARNDGPNALHGGVKGFDKRLWTVGDVSANAQQASVTLTYLSPDGEEGYPGTLQVSATYTLTESNDLKIDYRATTDKATIVNLTNHSYFNLAGANSGVSILESLLKIPAETFTPVDETLIPTGEFRSVSGTPFDFLTLRRIGDRIRDGRDAQLRFGRGYDHNWVVSRTVVAEPQVLAYLEDPASGRVMEVLSNQPGIQFYTGNFLDGTVTGKAGTIYRMGDALCLEPQIFPDTPNQPEFGSARLDPGKVYQNSIVYRFSVKPPSSGS</sequence>
<dbReference type="InterPro" id="IPR015443">
    <property type="entry name" value="Aldose_1-epimerase"/>
</dbReference>
<evidence type="ECO:0000256" key="2">
    <source>
        <dbReference type="ARBA" id="ARBA00005028"/>
    </source>
</evidence>
<evidence type="ECO:0000313" key="10">
    <source>
        <dbReference type="EMBL" id="MBT2134693.1"/>
    </source>
</evidence>
<evidence type="ECO:0000256" key="3">
    <source>
        <dbReference type="ARBA" id="ARBA00006206"/>
    </source>
</evidence>
<dbReference type="Pfam" id="PF01263">
    <property type="entry name" value="Aldose_epim"/>
    <property type="match status" value="1"/>
</dbReference>
<evidence type="ECO:0000313" key="11">
    <source>
        <dbReference type="Proteomes" id="UP000811255"/>
    </source>
</evidence>
<gene>
    <name evidence="10" type="ORF">KK137_10135</name>
</gene>
<comment type="similarity">
    <text evidence="3 8">Belongs to the aldose epimerase family.</text>
</comment>
<dbReference type="PIRSF" id="PIRSF005096">
    <property type="entry name" value="GALM"/>
    <property type="match status" value="1"/>
</dbReference>
<reference evidence="10 11" key="1">
    <citation type="submission" date="2021-05" db="EMBL/GenBank/DDBJ databases">
        <title>Croceibacterium sp. LX-88 genome sequence.</title>
        <authorList>
            <person name="Luo X."/>
        </authorList>
    </citation>
    <scope>NUCLEOTIDE SEQUENCE [LARGE SCALE GENOMIC DNA]</scope>
    <source>
        <strain evidence="10 11">LX-88</strain>
    </source>
</reference>
<evidence type="ECO:0000256" key="8">
    <source>
        <dbReference type="PIRNR" id="PIRNR005096"/>
    </source>
</evidence>
<dbReference type="Proteomes" id="UP000811255">
    <property type="component" value="Unassembled WGS sequence"/>
</dbReference>
<dbReference type="SUPFAM" id="SSF74650">
    <property type="entry name" value="Galactose mutarotase-like"/>
    <property type="match status" value="1"/>
</dbReference>
<dbReference type="InterPro" id="IPR014718">
    <property type="entry name" value="GH-type_carb-bd"/>
</dbReference>
<dbReference type="InterPro" id="IPR008183">
    <property type="entry name" value="Aldose_1/G6P_1-epimerase"/>
</dbReference>
<proteinExistence type="inferred from homology"/>
<organism evidence="10 11">
    <name type="scientific">Croceibacterium selenioxidans</name>
    <dbReference type="NCBI Taxonomy" id="2838833"/>
    <lineage>
        <taxon>Bacteria</taxon>
        <taxon>Pseudomonadati</taxon>
        <taxon>Pseudomonadota</taxon>
        <taxon>Alphaproteobacteria</taxon>
        <taxon>Sphingomonadales</taxon>
        <taxon>Erythrobacteraceae</taxon>
        <taxon>Croceibacterium</taxon>
    </lineage>
</organism>
<dbReference type="EC" id="5.1.3.3" evidence="4 8"/>
<comment type="caution">
    <text evidence="10">The sequence shown here is derived from an EMBL/GenBank/DDBJ whole genome shotgun (WGS) entry which is preliminary data.</text>
</comment>
<dbReference type="InterPro" id="IPR011013">
    <property type="entry name" value="Gal_mutarotase_sf_dom"/>
</dbReference>
<dbReference type="InterPro" id="IPR047215">
    <property type="entry name" value="Galactose_mutarotase-like"/>
</dbReference>
<comment type="pathway">
    <text evidence="2 8">Carbohydrate metabolism; hexose metabolism.</text>
</comment>
<dbReference type="NCBIfam" id="NF008277">
    <property type="entry name" value="PRK11055.1"/>
    <property type="match status" value="1"/>
</dbReference>
<dbReference type="Gene3D" id="2.70.98.10">
    <property type="match status" value="1"/>
</dbReference>
<evidence type="ECO:0000256" key="7">
    <source>
        <dbReference type="ARBA" id="ARBA00023277"/>
    </source>
</evidence>
<evidence type="ECO:0000256" key="4">
    <source>
        <dbReference type="ARBA" id="ARBA00013185"/>
    </source>
</evidence>
<evidence type="ECO:0000256" key="9">
    <source>
        <dbReference type="SAM" id="SignalP"/>
    </source>
</evidence>
<name>A0ABS5W4K4_9SPHN</name>
<feature type="signal peptide" evidence="9">
    <location>
        <begin position="1"/>
        <end position="20"/>
    </location>
</feature>
<keyword evidence="9" id="KW-0732">Signal</keyword>
<evidence type="ECO:0000256" key="6">
    <source>
        <dbReference type="ARBA" id="ARBA00023235"/>
    </source>
</evidence>
<evidence type="ECO:0000256" key="5">
    <source>
        <dbReference type="ARBA" id="ARBA00014165"/>
    </source>
</evidence>
<dbReference type="PANTHER" id="PTHR10091:SF0">
    <property type="entry name" value="GALACTOSE MUTAROTASE"/>
    <property type="match status" value="1"/>
</dbReference>
<keyword evidence="6 8" id="KW-0413">Isomerase</keyword>
<accession>A0ABS5W4K4</accession>
<protein>
    <recommendedName>
        <fullName evidence="5 8">Aldose 1-epimerase</fullName>
        <ecNumber evidence="4 8">5.1.3.3</ecNumber>
    </recommendedName>
</protein>
<dbReference type="RefSeq" id="WP_214536323.1">
    <property type="nucleotide sequence ID" value="NZ_JAHFVK010000002.1"/>
</dbReference>
<dbReference type="EMBL" id="JAHFVK010000002">
    <property type="protein sequence ID" value="MBT2134693.1"/>
    <property type="molecule type" value="Genomic_DNA"/>
</dbReference>
<dbReference type="CDD" id="cd09019">
    <property type="entry name" value="galactose_mutarotase_like"/>
    <property type="match status" value="1"/>
</dbReference>
<dbReference type="PROSITE" id="PS00545">
    <property type="entry name" value="ALDOSE_1_EPIMERASE"/>
    <property type="match status" value="1"/>
</dbReference>
<feature type="chain" id="PRO_5045364328" description="Aldose 1-epimerase" evidence="9">
    <location>
        <begin position="21"/>
        <end position="381"/>
    </location>
</feature>
<keyword evidence="7 8" id="KW-0119">Carbohydrate metabolism</keyword>
<comment type="catalytic activity">
    <reaction evidence="1 8">
        <text>alpha-D-glucose = beta-D-glucose</text>
        <dbReference type="Rhea" id="RHEA:10264"/>
        <dbReference type="ChEBI" id="CHEBI:15903"/>
        <dbReference type="ChEBI" id="CHEBI:17925"/>
        <dbReference type="EC" id="5.1.3.3"/>
    </reaction>
</comment>
<keyword evidence="11" id="KW-1185">Reference proteome</keyword>
<dbReference type="InterPro" id="IPR018052">
    <property type="entry name" value="Ald1_epimerase_CS"/>
</dbReference>
<evidence type="ECO:0000256" key="1">
    <source>
        <dbReference type="ARBA" id="ARBA00001614"/>
    </source>
</evidence>
<dbReference type="PANTHER" id="PTHR10091">
    <property type="entry name" value="ALDOSE-1-EPIMERASE"/>
    <property type="match status" value="1"/>
</dbReference>